<evidence type="ECO:0000313" key="1">
    <source>
        <dbReference type="EMBL" id="KAE8393011.1"/>
    </source>
</evidence>
<dbReference type="Gene3D" id="3.40.50.150">
    <property type="entry name" value="Vaccinia Virus protein VP39"/>
    <property type="match status" value="1"/>
</dbReference>
<gene>
    <name evidence="1" type="ORF">BDV23DRAFT_181158</name>
</gene>
<protein>
    <recommendedName>
        <fullName evidence="2">Methyltransferase domain-containing protein</fullName>
    </recommendedName>
</protein>
<evidence type="ECO:0008006" key="2">
    <source>
        <dbReference type="Google" id="ProtNLM"/>
    </source>
</evidence>
<dbReference type="CDD" id="cd02440">
    <property type="entry name" value="AdoMet_MTases"/>
    <property type="match status" value="1"/>
</dbReference>
<dbReference type="OrthoDB" id="2013972at2759"/>
<dbReference type="EMBL" id="ML735233">
    <property type="protein sequence ID" value="KAE8393011.1"/>
    <property type="molecule type" value="Genomic_DNA"/>
</dbReference>
<dbReference type="Proteomes" id="UP000326877">
    <property type="component" value="Unassembled WGS sequence"/>
</dbReference>
<name>A0A5N7CFQ2_PETAA</name>
<organism evidence="1">
    <name type="scientific">Petromyces alliaceus</name>
    <name type="common">Aspergillus alliaceus</name>
    <dbReference type="NCBI Taxonomy" id="209559"/>
    <lineage>
        <taxon>Eukaryota</taxon>
        <taxon>Fungi</taxon>
        <taxon>Dikarya</taxon>
        <taxon>Ascomycota</taxon>
        <taxon>Pezizomycotina</taxon>
        <taxon>Eurotiomycetes</taxon>
        <taxon>Eurotiomycetidae</taxon>
        <taxon>Eurotiales</taxon>
        <taxon>Aspergillaceae</taxon>
        <taxon>Aspergillus</taxon>
        <taxon>Aspergillus subgen. Circumdati</taxon>
    </lineage>
</organism>
<reference evidence="1" key="1">
    <citation type="submission" date="2019-04" db="EMBL/GenBank/DDBJ databases">
        <title>Friends and foes A comparative genomics studyof 23 Aspergillus species from section Flavi.</title>
        <authorList>
            <consortium name="DOE Joint Genome Institute"/>
            <person name="Kjaerbolling I."/>
            <person name="Vesth T."/>
            <person name="Frisvad J.C."/>
            <person name="Nybo J.L."/>
            <person name="Theobald S."/>
            <person name="Kildgaard S."/>
            <person name="Isbrandt T."/>
            <person name="Kuo A."/>
            <person name="Sato A."/>
            <person name="Lyhne E.K."/>
            <person name="Kogle M.E."/>
            <person name="Wiebenga A."/>
            <person name="Kun R.S."/>
            <person name="Lubbers R.J."/>
            <person name="Makela M.R."/>
            <person name="Barry K."/>
            <person name="Chovatia M."/>
            <person name="Clum A."/>
            <person name="Daum C."/>
            <person name="Haridas S."/>
            <person name="He G."/>
            <person name="LaButti K."/>
            <person name="Lipzen A."/>
            <person name="Mondo S."/>
            <person name="Riley R."/>
            <person name="Salamov A."/>
            <person name="Simmons B.A."/>
            <person name="Magnuson J.K."/>
            <person name="Henrissat B."/>
            <person name="Mortensen U.H."/>
            <person name="Larsen T.O."/>
            <person name="Devries R.P."/>
            <person name="Grigoriev I.V."/>
            <person name="Machida M."/>
            <person name="Baker S.E."/>
            <person name="Andersen M.R."/>
        </authorList>
    </citation>
    <scope>NUCLEOTIDE SEQUENCE [LARGE SCALE GENOMIC DNA]</scope>
    <source>
        <strain evidence="1">IBT 14317</strain>
    </source>
</reference>
<proteinExistence type="predicted"/>
<dbReference type="SUPFAM" id="SSF53335">
    <property type="entry name" value="S-adenosyl-L-methionine-dependent methyltransferases"/>
    <property type="match status" value="1"/>
</dbReference>
<accession>A0A5N7CFQ2</accession>
<dbReference type="Pfam" id="PF13489">
    <property type="entry name" value="Methyltransf_23"/>
    <property type="match status" value="1"/>
</dbReference>
<dbReference type="AlphaFoldDB" id="A0A5N7CFQ2"/>
<sequence length="258" mass="28832">MSWPIPADSDHNTQLPEVEVDEEACSTSLSSSTLEYQYGNGRRYHGNRDGKYLGRNDEVEADRLDMIHEMLLVMMDTDAFPSAEVIGLDLSPIQPQFASPNTRYLVGDFEDEWLYEDQFDSIHGRHLVGGVGGFHRSMAQAYKHKKPGGRAEFQDWDANAYSEDGSTKDNISRGDVWLNGSAQQVSCQKTIEVWNLLQAETGLEASAMALFARCEGWLKEEVSVLVTGARKGVRDPKIHTLADLQYNGPSSKRGKERA</sequence>
<dbReference type="InterPro" id="IPR029063">
    <property type="entry name" value="SAM-dependent_MTases_sf"/>
</dbReference>